<dbReference type="EMBL" id="JAWJWF010000047">
    <property type="protein sequence ID" value="KAK6622221.1"/>
    <property type="molecule type" value="Genomic_DNA"/>
</dbReference>
<sequence>MSRRVPSLTSQWSCPVVVDLMDCRAGFSTSAFMQQIENAECTTVILKGETDVPYECPERDIQCS</sequence>
<protein>
    <submittedName>
        <fullName evidence="1">Uncharacterized protein</fullName>
    </submittedName>
</protein>
<proteinExistence type="predicted"/>
<evidence type="ECO:0000313" key="2">
    <source>
        <dbReference type="Proteomes" id="UP001359485"/>
    </source>
</evidence>
<organism evidence="1 2">
    <name type="scientific">Polyplax serrata</name>
    <name type="common">Common mouse louse</name>
    <dbReference type="NCBI Taxonomy" id="468196"/>
    <lineage>
        <taxon>Eukaryota</taxon>
        <taxon>Metazoa</taxon>
        <taxon>Ecdysozoa</taxon>
        <taxon>Arthropoda</taxon>
        <taxon>Hexapoda</taxon>
        <taxon>Insecta</taxon>
        <taxon>Pterygota</taxon>
        <taxon>Neoptera</taxon>
        <taxon>Paraneoptera</taxon>
        <taxon>Psocodea</taxon>
        <taxon>Troctomorpha</taxon>
        <taxon>Phthiraptera</taxon>
        <taxon>Anoplura</taxon>
        <taxon>Polyplacidae</taxon>
        <taxon>Polyplax</taxon>
    </lineage>
</organism>
<reference evidence="1 2" key="1">
    <citation type="submission" date="2023-09" db="EMBL/GenBank/DDBJ databases">
        <title>Genomes of two closely related lineages of the louse Polyplax serrata with different host specificities.</title>
        <authorList>
            <person name="Martinu J."/>
            <person name="Tarabai H."/>
            <person name="Stefka J."/>
            <person name="Hypsa V."/>
        </authorList>
    </citation>
    <scope>NUCLEOTIDE SEQUENCE [LARGE SCALE GENOMIC DNA]</scope>
    <source>
        <strain evidence="1">98ZLc_SE</strain>
    </source>
</reference>
<evidence type="ECO:0000313" key="1">
    <source>
        <dbReference type="EMBL" id="KAK6622221.1"/>
    </source>
</evidence>
<name>A0ABR1ALU4_POLSC</name>
<comment type="caution">
    <text evidence="1">The sequence shown here is derived from an EMBL/GenBank/DDBJ whole genome shotgun (WGS) entry which is preliminary data.</text>
</comment>
<gene>
    <name evidence="1" type="ORF">RUM44_002028</name>
</gene>
<keyword evidence="2" id="KW-1185">Reference proteome</keyword>
<accession>A0ABR1ALU4</accession>
<dbReference type="Proteomes" id="UP001359485">
    <property type="component" value="Unassembled WGS sequence"/>
</dbReference>